<sequence length="138" mass="15207">MASAPPEQREEEPSNARSSRWDQQIVVDKEAHQEAARQAAIKAKAALEAQVNAAVASRDSIIPVPKPEDRPEGGMYSVAPGSFGRVFYPPAQPSVTKHSGSDRRTRGEEADVAERKPRQRRRFTEADDDENPPRSSDS</sequence>
<comment type="caution">
    <text evidence="2">The sequence shown here is derived from an EMBL/GenBank/DDBJ whole genome shotgun (WGS) entry which is preliminary data.</text>
</comment>
<evidence type="ECO:0000313" key="2">
    <source>
        <dbReference type="EMBL" id="KOO36051.1"/>
    </source>
</evidence>
<dbReference type="EMBL" id="JWZX01000650">
    <property type="protein sequence ID" value="KOO36051.1"/>
    <property type="molecule type" value="Genomic_DNA"/>
</dbReference>
<feature type="compositionally biased region" description="Basic and acidic residues" evidence="1">
    <location>
        <begin position="99"/>
        <end position="116"/>
    </location>
</feature>
<evidence type="ECO:0000313" key="3">
    <source>
        <dbReference type="Proteomes" id="UP000037460"/>
    </source>
</evidence>
<proteinExistence type="predicted"/>
<accession>A0A0M0KB38</accession>
<name>A0A0M0KB38_9EUKA</name>
<dbReference type="Proteomes" id="UP000037460">
    <property type="component" value="Unassembled WGS sequence"/>
</dbReference>
<dbReference type="AlphaFoldDB" id="A0A0M0KB38"/>
<feature type="region of interest" description="Disordered" evidence="1">
    <location>
        <begin position="1"/>
        <end position="22"/>
    </location>
</feature>
<reference evidence="3" key="1">
    <citation type="journal article" date="2015" name="PLoS Genet.">
        <title>Genome Sequence and Transcriptome Analyses of Chrysochromulina tobin: Metabolic Tools for Enhanced Algal Fitness in the Prominent Order Prymnesiales (Haptophyceae).</title>
        <authorList>
            <person name="Hovde B.T."/>
            <person name="Deodato C.R."/>
            <person name="Hunsperger H.M."/>
            <person name="Ryken S.A."/>
            <person name="Yost W."/>
            <person name="Jha R.K."/>
            <person name="Patterson J."/>
            <person name="Monnat R.J. Jr."/>
            <person name="Barlow S.B."/>
            <person name="Starkenburg S.R."/>
            <person name="Cattolico R.A."/>
        </authorList>
    </citation>
    <scope>NUCLEOTIDE SEQUENCE</scope>
    <source>
        <strain evidence="3">CCMP291</strain>
    </source>
</reference>
<keyword evidence="3" id="KW-1185">Reference proteome</keyword>
<evidence type="ECO:0000256" key="1">
    <source>
        <dbReference type="SAM" id="MobiDB-lite"/>
    </source>
</evidence>
<protein>
    <submittedName>
        <fullName evidence="2">Uncharacterized protein</fullName>
    </submittedName>
</protein>
<organism evidence="2 3">
    <name type="scientific">Chrysochromulina tobinii</name>
    <dbReference type="NCBI Taxonomy" id="1460289"/>
    <lineage>
        <taxon>Eukaryota</taxon>
        <taxon>Haptista</taxon>
        <taxon>Haptophyta</taxon>
        <taxon>Prymnesiophyceae</taxon>
        <taxon>Prymnesiales</taxon>
        <taxon>Chrysochromulinaceae</taxon>
        <taxon>Chrysochromulina</taxon>
    </lineage>
</organism>
<feature type="region of interest" description="Disordered" evidence="1">
    <location>
        <begin position="55"/>
        <end position="138"/>
    </location>
</feature>
<gene>
    <name evidence="2" type="ORF">Ctob_014993</name>
</gene>